<protein>
    <submittedName>
        <fullName evidence="1">Uncharacterized protein</fullName>
    </submittedName>
</protein>
<accession>A0A7C5SW22</accession>
<gene>
    <name evidence="1" type="ORF">ENN04_02460</name>
</gene>
<organism evidence="1">
    <name type="scientific">Thermocrinis ruber</name>
    <dbReference type="NCBI Taxonomy" id="75906"/>
    <lineage>
        <taxon>Bacteria</taxon>
        <taxon>Pseudomonadati</taxon>
        <taxon>Aquificota</taxon>
        <taxon>Aquificia</taxon>
        <taxon>Aquificales</taxon>
        <taxon>Aquificaceae</taxon>
        <taxon>Thermocrinis</taxon>
    </lineage>
</organism>
<proteinExistence type="predicted"/>
<dbReference type="EMBL" id="DSAC01000028">
    <property type="protein sequence ID" value="HHO73481.1"/>
    <property type="molecule type" value="Genomic_DNA"/>
</dbReference>
<name>A0A7C5SW22_9AQUI</name>
<sequence length="114" mass="13483">MSVRHQRRLYIEELFSHIKQNAGEYRIYNLYVPEDGDIEDLEIIDLQVDFSDPESIKKYLDRTTRETLEAEVNGLKLLAMVLEKEGSYIFSSKEELSEDLKKQVLEKIEQIKED</sequence>
<comment type="caution">
    <text evidence="1">The sequence shown here is derived from an EMBL/GenBank/DDBJ whole genome shotgun (WGS) entry which is preliminary data.</text>
</comment>
<evidence type="ECO:0000313" key="1">
    <source>
        <dbReference type="EMBL" id="HHO73481.1"/>
    </source>
</evidence>
<reference evidence="1" key="1">
    <citation type="journal article" date="2020" name="mSystems">
        <title>Genome- and Community-Level Interaction Insights into Carbon Utilization and Element Cycling Functions of Hydrothermarchaeota in Hydrothermal Sediment.</title>
        <authorList>
            <person name="Zhou Z."/>
            <person name="Liu Y."/>
            <person name="Xu W."/>
            <person name="Pan J."/>
            <person name="Luo Z.H."/>
            <person name="Li M."/>
        </authorList>
    </citation>
    <scope>NUCLEOTIDE SEQUENCE [LARGE SCALE GENOMIC DNA]</scope>
    <source>
        <strain evidence="1">SpSt-114</strain>
    </source>
</reference>
<dbReference type="AlphaFoldDB" id="A0A7C5SW22"/>